<dbReference type="PANTHER" id="PTHR21382:SF1">
    <property type="entry name" value="NADH DEHYDROGENASE [UBIQUINONE] 1 ALPHA SUBCOMPLEX SUBUNIT 11"/>
    <property type="match status" value="1"/>
</dbReference>
<evidence type="ECO:0000256" key="1">
    <source>
        <dbReference type="ARBA" id="ARBA00004292"/>
    </source>
</evidence>
<dbReference type="GO" id="GO:0045271">
    <property type="term" value="C:respiratory chain complex I"/>
    <property type="evidence" value="ECO:0007669"/>
    <property type="project" value="InterPro"/>
</dbReference>
<dbReference type="GO" id="GO:0005743">
    <property type="term" value="C:mitochondrial inner membrane"/>
    <property type="evidence" value="ECO:0007669"/>
    <property type="project" value="UniProtKB-SubCell"/>
</dbReference>
<keyword evidence="8 11" id="KW-0472">Membrane</keyword>
<dbReference type="AlphaFoldDB" id="A0A6P8HWZ3"/>
<keyword evidence="4 11" id="KW-0812">Transmembrane</keyword>
<dbReference type="PANTHER" id="PTHR21382">
    <property type="entry name" value="NADH-UBIQUINONE OXIDOREDUCTASE SUBUNIT"/>
    <property type="match status" value="1"/>
</dbReference>
<protein>
    <recommendedName>
        <fullName evidence="3">NADH dehydrogenase [ubiquinone] 1 alpha subcomplex subunit 11</fullName>
    </recommendedName>
    <alternativeName>
        <fullName evidence="9">Complex I-B14.7</fullName>
    </alternativeName>
    <alternativeName>
        <fullName evidence="10">NADH-ubiquinone oxidoreductase subunit B14.7</fullName>
    </alternativeName>
</protein>
<dbReference type="InterPro" id="IPR039205">
    <property type="entry name" value="NDUFA11"/>
</dbReference>
<evidence type="ECO:0000256" key="11">
    <source>
        <dbReference type="SAM" id="Phobius"/>
    </source>
</evidence>
<name>A0A6P8HWZ3_ACTTE</name>
<evidence type="ECO:0000256" key="4">
    <source>
        <dbReference type="ARBA" id="ARBA00022692"/>
    </source>
</evidence>
<keyword evidence="5" id="KW-0999">Mitochondrion inner membrane</keyword>
<evidence type="ECO:0000313" key="13">
    <source>
        <dbReference type="RefSeq" id="XP_031559841.1"/>
    </source>
</evidence>
<gene>
    <name evidence="13" type="primary">LOC116296019</name>
</gene>
<feature type="transmembrane region" description="Helical" evidence="11">
    <location>
        <begin position="111"/>
        <end position="132"/>
    </location>
</feature>
<dbReference type="KEGG" id="aten:116296019"/>
<evidence type="ECO:0000256" key="2">
    <source>
        <dbReference type="ARBA" id="ARBA00008699"/>
    </source>
</evidence>
<keyword evidence="6 11" id="KW-1133">Transmembrane helix</keyword>
<evidence type="ECO:0000256" key="3">
    <source>
        <dbReference type="ARBA" id="ARBA00018191"/>
    </source>
</evidence>
<dbReference type="OrthoDB" id="1913277at2759"/>
<proteinExistence type="inferred from homology"/>
<dbReference type="RefSeq" id="XP_031559841.1">
    <property type="nucleotide sequence ID" value="XM_031703981.1"/>
</dbReference>
<evidence type="ECO:0000256" key="5">
    <source>
        <dbReference type="ARBA" id="ARBA00022792"/>
    </source>
</evidence>
<evidence type="ECO:0000256" key="9">
    <source>
        <dbReference type="ARBA" id="ARBA00030608"/>
    </source>
</evidence>
<evidence type="ECO:0000256" key="8">
    <source>
        <dbReference type="ARBA" id="ARBA00023136"/>
    </source>
</evidence>
<feature type="transmembrane region" description="Helical" evidence="11">
    <location>
        <begin position="65"/>
        <end position="84"/>
    </location>
</feature>
<dbReference type="Pfam" id="PF02466">
    <property type="entry name" value="Tim17"/>
    <property type="match status" value="1"/>
</dbReference>
<dbReference type="GeneID" id="116296019"/>
<evidence type="ECO:0000256" key="6">
    <source>
        <dbReference type="ARBA" id="ARBA00022989"/>
    </source>
</evidence>
<evidence type="ECO:0000256" key="7">
    <source>
        <dbReference type="ARBA" id="ARBA00023128"/>
    </source>
</evidence>
<organism evidence="12 13">
    <name type="scientific">Actinia tenebrosa</name>
    <name type="common">Australian red waratah sea anemone</name>
    <dbReference type="NCBI Taxonomy" id="6105"/>
    <lineage>
        <taxon>Eukaryota</taxon>
        <taxon>Metazoa</taxon>
        <taxon>Cnidaria</taxon>
        <taxon>Anthozoa</taxon>
        <taxon>Hexacorallia</taxon>
        <taxon>Actiniaria</taxon>
        <taxon>Actiniidae</taxon>
        <taxon>Actinia</taxon>
    </lineage>
</organism>
<keyword evidence="7" id="KW-0496">Mitochondrion</keyword>
<dbReference type="FunCoup" id="A0A6P8HWZ3">
    <property type="interactions" value="575"/>
</dbReference>
<reference evidence="13" key="1">
    <citation type="submission" date="2025-08" db="UniProtKB">
        <authorList>
            <consortium name="RefSeq"/>
        </authorList>
    </citation>
    <scope>IDENTIFICATION</scope>
    <source>
        <tissue evidence="13">Tentacle</tissue>
    </source>
</reference>
<dbReference type="GO" id="GO:0006120">
    <property type="term" value="P:mitochondrial electron transport, NADH to ubiquinone"/>
    <property type="evidence" value="ECO:0007669"/>
    <property type="project" value="InterPro"/>
</dbReference>
<evidence type="ECO:0000256" key="10">
    <source>
        <dbReference type="ARBA" id="ARBA00031497"/>
    </source>
</evidence>
<dbReference type="InParanoid" id="A0A6P8HWZ3"/>
<evidence type="ECO:0000313" key="12">
    <source>
        <dbReference type="Proteomes" id="UP000515163"/>
    </source>
</evidence>
<keyword evidence="12" id="KW-1185">Reference proteome</keyword>
<dbReference type="Proteomes" id="UP000515163">
    <property type="component" value="Unplaced"/>
</dbReference>
<comment type="similarity">
    <text evidence="2">Belongs to the complex I NDUFA11 subunit family.</text>
</comment>
<accession>A0A6P8HWZ3</accession>
<comment type="subcellular location">
    <subcellularLocation>
        <location evidence="1">Mitochondrion inner membrane</location>
        <topology evidence="1">Multi-pass membrane protein</topology>
        <orientation evidence="1">Matrix side</orientation>
    </subcellularLocation>
</comment>
<sequence>MAKRHDLRIKEFDGEHILERTASFGARGALVGAFYGACAAALTPPKPAPTPLILQALNTMKNTTLLIGGAAAIFAGTTSTVAAIRGVDDPKNWAAGGAATGVFIGLNRRSWGIGTGAMVGLAVAAAVAKYTGVYKHPFREDRVYV</sequence>